<evidence type="ECO:0000313" key="3">
    <source>
        <dbReference type="EMBL" id="KTR96829.1"/>
    </source>
</evidence>
<keyword evidence="2" id="KW-1133">Transmembrane helix</keyword>
<gene>
    <name evidence="3" type="ORF">NS220_00045</name>
</gene>
<dbReference type="PROSITE" id="PS50005">
    <property type="entry name" value="TPR"/>
    <property type="match status" value="1"/>
</dbReference>
<proteinExistence type="predicted"/>
<evidence type="ECO:0000256" key="2">
    <source>
        <dbReference type="SAM" id="Phobius"/>
    </source>
</evidence>
<dbReference type="OrthoDB" id="4485518at2"/>
<protein>
    <recommendedName>
        <fullName evidence="5">Tetratricopeptide repeat protein</fullName>
    </recommendedName>
</protein>
<comment type="caution">
    <text evidence="3">The sequence shown here is derived from an EMBL/GenBank/DDBJ whole genome shotgun (WGS) entry which is preliminary data.</text>
</comment>
<keyword evidence="2" id="KW-0472">Membrane</keyword>
<name>A0A147F1U0_MICTE</name>
<keyword evidence="1" id="KW-0802">TPR repeat</keyword>
<dbReference type="SUPFAM" id="SSF48452">
    <property type="entry name" value="TPR-like"/>
    <property type="match status" value="1"/>
</dbReference>
<dbReference type="AlphaFoldDB" id="A0A147F1U0"/>
<organism evidence="3 4">
    <name type="scientific">Microbacterium testaceum</name>
    <name type="common">Aureobacterium testaceum</name>
    <name type="synonym">Brevibacterium testaceum</name>
    <dbReference type="NCBI Taxonomy" id="2033"/>
    <lineage>
        <taxon>Bacteria</taxon>
        <taxon>Bacillati</taxon>
        <taxon>Actinomycetota</taxon>
        <taxon>Actinomycetes</taxon>
        <taxon>Micrococcales</taxon>
        <taxon>Microbacteriaceae</taxon>
        <taxon>Microbacterium</taxon>
    </lineage>
</organism>
<evidence type="ECO:0008006" key="5">
    <source>
        <dbReference type="Google" id="ProtNLM"/>
    </source>
</evidence>
<dbReference type="RefSeq" id="WP_058622080.1">
    <property type="nucleotide sequence ID" value="NZ_LDRT01000001.1"/>
</dbReference>
<feature type="transmembrane region" description="Helical" evidence="2">
    <location>
        <begin position="35"/>
        <end position="54"/>
    </location>
</feature>
<accession>A0A147F1U0</accession>
<evidence type="ECO:0000313" key="4">
    <source>
        <dbReference type="Proteomes" id="UP000075025"/>
    </source>
</evidence>
<evidence type="ECO:0000256" key="1">
    <source>
        <dbReference type="PROSITE-ProRule" id="PRU00339"/>
    </source>
</evidence>
<dbReference type="PATRIC" id="fig|2033.6.peg.10"/>
<feature type="repeat" description="TPR" evidence="1">
    <location>
        <begin position="113"/>
        <end position="146"/>
    </location>
</feature>
<sequence length="150" mass="16774">MRVRLAVALMTVLLLLYVFLAGQRAIVLLGSGETVGVVMGTALIVLPLLALWAIGRELWFGVRAQRVGERLDAEGGLPDEDLPVRPSGRIEREDGDALFPRYRADVEAHPDDWRARYRLGLAYDAAGDRRRAREAIRTAIRLETAERRRG</sequence>
<dbReference type="InterPro" id="IPR019734">
    <property type="entry name" value="TPR_rpt"/>
</dbReference>
<reference evidence="3 4" key="1">
    <citation type="journal article" date="2016" name="Front. Microbiol.">
        <title>Genomic Resource of Rice Seed Associated Bacteria.</title>
        <authorList>
            <person name="Midha S."/>
            <person name="Bansal K."/>
            <person name="Sharma S."/>
            <person name="Kumar N."/>
            <person name="Patil P.P."/>
            <person name="Chaudhry V."/>
            <person name="Patil P.B."/>
        </authorList>
    </citation>
    <scope>NUCLEOTIDE SEQUENCE [LARGE SCALE GENOMIC DNA]</scope>
    <source>
        <strain evidence="3 4">NS220</strain>
    </source>
</reference>
<dbReference type="EMBL" id="LDRT01000001">
    <property type="protein sequence ID" value="KTR96829.1"/>
    <property type="molecule type" value="Genomic_DNA"/>
</dbReference>
<dbReference type="Gene3D" id="1.25.40.10">
    <property type="entry name" value="Tetratricopeptide repeat domain"/>
    <property type="match status" value="1"/>
</dbReference>
<keyword evidence="2" id="KW-0812">Transmembrane</keyword>
<dbReference type="InterPro" id="IPR011990">
    <property type="entry name" value="TPR-like_helical_dom_sf"/>
</dbReference>
<dbReference type="Proteomes" id="UP000075025">
    <property type="component" value="Unassembled WGS sequence"/>
</dbReference>